<keyword evidence="4" id="KW-0274">FAD</keyword>
<keyword evidence="6" id="KW-0472">Membrane</keyword>
<dbReference type="Gene3D" id="3.50.50.60">
    <property type="entry name" value="FAD/NAD(P)-binding domain"/>
    <property type="match status" value="1"/>
</dbReference>
<dbReference type="GO" id="GO:0050660">
    <property type="term" value="F:flavin adenine dinucleotide binding"/>
    <property type="evidence" value="ECO:0007669"/>
    <property type="project" value="InterPro"/>
</dbReference>
<evidence type="ECO:0000256" key="3">
    <source>
        <dbReference type="ARBA" id="ARBA00022630"/>
    </source>
</evidence>
<evidence type="ECO:0000313" key="8">
    <source>
        <dbReference type="EMBL" id="KAE8388483.1"/>
    </source>
</evidence>
<name>A0A5N7C3P5_PETAA</name>
<dbReference type="GO" id="GO:0051698">
    <property type="term" value="F:saccharopine oxidase activity"/>
    <property type="evidence" value="ECO:0007669"/>
    <property type="project" value="TreeGrafter"/>
</dbReference>
<keyword evidence="6" id="KW-1133">Transmembrane helix</keyword>
<dbReference type="SUPFAM" id="SSF51905">
    <property type="entry name" value="FAD/NAD(P)-binding domain"/>
    <property type="match status" value="1"/>
</dbReference>
<dbReference type="Proteomes" id="UP000326877">
    <property type="component" value="Unassembled WGS sequence"/>
</dbReference>
<dbReference type="OrthoDB" id="2219495at2759"/>
<evidence type="ECO:0000256" key="6">
    <source>
        <dbReference type="SAM" id="Phobius"/>
    </source>
</evidence>
<keyword evidence="6" id="KW-0812">Transmembrane</keyword>
<evidence type="ECO:0000256" key="1">
    <source>
        <dbReference type="ARBA" id="ARBA00001974"/>
    </source>
</evidence>
<dbReference type="InterPro" id="IPR006076">
    <property type="entry name" value="FAD-dep_OxRdtase"/>
</dbReference>
<dbReference type="EMBL" id="ML735278">
    <property type="protein sequence ID" value="KAE8388483.1"/>
    <property type="molecule type" value="Genomic_DNA"/>
</dbReference>
<dbReference type="GO" id="GO:0008115">
    <property type="term" value="F:sarcosine oxidase activity"/>
    <property type="evidence" value="ECO:0007669"/>
    <property type="project" value="TreeGrafter"/>
</dbReference>
<reference evidence="8" key="1">
    <citation type="submission" date="2019-04" db="EMBL/GenBank/DDBJ databases">
        <title>Friends and foes A comparative genomics studyof 23 Aspergillus species from section Flavi.</title>
        <authorList>
            <consortium name="DOE Joint Genome Institute"/>
            <person name="Kjaerbolling I."/>
            <person name="Vesth T."/>
            <person name="Frisvad J.C."/>
            <person name="Nybo J.L."/>
            <person name="Theobald S."/>
            <person name="Kildgaard S."/>
            <person name="Isbrandt T."/>
            <person name="Kuo A."/>
            <person name="Sato A."/>
            <person name="Lyhne E.K."/>
            <person name="Kogle M.E."/>
            <person name="Wiebenga A."/>
            <person name="Kun R.S."/>
            <person name="Lubbers R.J."/>
            <person name="Makela M.R."/>
            <person name="Barry K."/>
            <person name="Chovatia M."/>
            <person name="Clum A."/>
            <person name="Daum C."/>
            <person name="Haridas S."/>
            <person name="He G."/>
            <person name="LaButti K."/>
            <person name="Lipzen A."/>
            <person name="Mondo S."/>
            <person name="Riley R."/>
            <person name="Salamov A."/>
            <person name="Simmons B.A."/>
            <person name="Magnuson J.K."/>
            <person name="Henrissat B."/>
            <person name="Mortensen U.H."/>
            <person name="Larsen T.O."/>
            <person name="Devries R.P."/>
            <person name="Grigoriev I.V."/>
            <person name="Machida M."/>
            <person name="Baker S.E."/>
            <person name="Andersen M.R."/>
        </authorList>
    </citation>
    <scope>NUCLEOTIDE SEQUENCE [LARGE SCALE GENOMIC DNA]</scope>
    <source>
        <strain evidence="8">IBT 14317</strain>
    </source>
</reference>
<dbReference type="InterPro" id="IPR045170">
    <property type="entry name" value="MTOX"/>
</dbReference>
<proteinExistence type="inferred from homology"/>
<dbReference type="PANTHER" id="PTHR10961">
    <property type="entry name" value="PEROXISOMAL SARCOSINE OXIDASE"/>
    <property type="match status" value="1"/>
</dbReference>
<sequence>MEGQDILIVGAGIFGISTAYHLALRNRYSPNSVRITILDRETAPSTPAASTDVNKIIRADYSSPLYMSLGFEAIAAWQNLPFFRHAGVFHQTGWIAMDDKDSDVPQRVRKNFLDTSSEGVIVEMTEEEVKDCWGGLLQRTDCSPFGSYYFNPSSGWADAGRALAVMTEEAVKLSVKYEIGEARRIVRGENGAQAVETDTGALFKADKILLATGAWTSQLMSSIEDELDLPEEARVERQASAAGVCVAHFQLTEAEKEAYSKLPVFVYGGQGEVIPPTDAGILKFTFATSVKNIIQTASGHEISVPVLDQTNAPPGLQEDSINLIKPRLPQVLDGGRKPDSYRMCWDSITPDQQPLIARHPDSRLSNLYFAVGGSFHCYKFLPTIGQYVANVLDGVSNGPEKDQAWRWKPIHDSNGGIHEKLVPTRLFHNFA</sequence>
<keyword evidence="5" id="KW-0560">Oxidoreductase</keyword>
<accession>A0A5N7C3P5</accession>
<feature type="transmembrane region" description="Helical" evidence="6">
    <location>
        <begin position="6"/>
        <end position="24"/>
    </location>
</feature>
<feature type="domain" description="FAD dependent oxidoreductase" evidence="7">
    <location>
        <begin position="5"/>
        <end position="390"/>
    </location>
</feature>
<dbReference type="InterPro" id="IPR036188">
    <property type="entry name" value="FAD/NAD-bd_sf"/>
</dbReference>
<comment type="similarity">
    <text evidence="2">Belongs to the MSOX/MTOX family.</text>
</comment>
<dbReference type="AlphaFoldDB" id="A0A5N7C3P5"/>
<evidence type="ECO:0000259" key="7">
    <source>
        <dbReference type="Pfam" id="PF01266"/>
    </source>
</evidence>
<gene>
    <name evidence="8" type="ORF">BDV23DRAFT_195142</name>
</gene>
<keyword evidence="3" id="KW-0285">Flavoprotein</keyword>
<evidence type="ECO:0000256" key="2">
    <source>
        <dbReference type="ARBA" id="ARBA00010989"/>
    </source>
</evidence>
<organism evidence="8">
    <name type="scientific">Petromyces alliaceus</name>
    <name type="common">Aspergillus alliaceus</name>
    <dbReference type="NCBI Taxonomy" id="209559"/>
    <lineage>
        <taxon>Eukaryota</taxon>
        <taxon>Fungi</taxon>
        <taxon>Dikarya</taxon>
        <taxon>Ascomycota</taxon>
        <taxon>Pezizomycotina</taxon>
        <taxon>Eurotiomycetes</taxon>
        <taxon>Eurotiomycetidae</taxon>
        <taxon>Eurotiales</taxon>
        <taxon>Aspergillaceae</taxon>
        <taxon>Aspergillus</taxon>
        <taxon>Aspergillus subgen. Circumdati</taxon>
    </lineage>
</organism>
<dbReference type="Gene3D" id="3.30.9.10">
    <property type="entry name" value="D-Amino Acid Oxidase, subunit A, domain 2"/>
    <property type="match status" value="1"/>
</dbReference>
<dbReference type="Pfam" id="PF01266">
    <property type="entry name" value="DAO"/>
    <property type="match status" value="1"/>
</dbReference>
<evidence type="ECO:0000256" key="4">
    <source>
        <dbReference type="ARBA" id="ARBA00022827"/>
    </source>
</evidence>
<comment type="cofactor">
    <cofactor evidence="1">
        <name>FAD</name>
        <dbReference type="ChEBI" id="CHEBI:57692"/>
    </cofactor>
</comment>
<protein>
    <submittedName>
        <fullName evidence="8">FAD dependent oxidoreductase</fullName>
    </submittedName>
</protein>
<evidence type="ECO:0000256" key="5">
    <source>
        <dbReference type="ARBA" id="ARBA00023002"/>
    </source>
</evidence>
<dbReference type="PANTHER" id="PTHR10961:SF37">
    <property type="entry name" value="FAD DEPENDENT OXIDOREDUCTASE DOMAIN-CONTAINING PROTEIN"/>
    <property type="match status" value="1"/>
</dbReference>